<feature type="compositionally biased region" description="Basic and acidic residues" evidence="1">
    <location>
        <begin position="61"/>
        <end position="76"/>
    </location>
</feature>
<dbReference type="STRING" id="1777141.AWB80_03370"/>
<gene>
    <name evidence="2" type="ORF">AWB80_03370</name>
</gene>
<evidence type="ECO:0000313" key="3">
    <source>
        <dbReference type="Proteomes" id="UP000054911"/>
    </source>
</evidence>
<dbReference type="OrthoDB" id="9142597at2"/>
<reference evidence="2" key="1">
    <citation type="submission" date="2016-01" db="EMBL/GenBank/DDBJ databases">
        <authorList>
            <person name="Peeters C."/>
        </authorList>
    </citation>
    <scope>NUCLEOTIDE SEQUENCE [LARGE SCALE GENOMIC DNA]</scope>
    <source>
        <strain evidence="2">LMG 29323</strain>
    </source>
</reference>
<evidence type="ECO:0000256" key="1">
    <source>
        <dbReference type="SAM" id="MobiDB-lite"/>
    </source>
</evidence>
<organism evidence="2 3">
    <name type="scientific">Caballeronia pedi</name>
    <dbReference type="NCBI Taxonomy" id="1777141"/>
    <lineage>
        <taxon>Bacteria</taxon>
        <taxon>Pseudomonadati</taxon>
        <taxon>Pseudomonadota</taxon>
        <taxon>Betaproteobacteria</taxon>
        <taxon>Burkholderiales</taxon>
        <taxon>Burkholderiaceae</taxon>
        <taxon>Caballeronia</taxon>
    </lineage>
</organism>
<keyword evidence="3" id="KW-1185">Reference proteome</keyword>
<comment type="caution">
    <text evidence="2">The sequence shown here is derived from an EMBL/GenBank/DDBJ whole genome shotgun (WGS) entry which is preliminary data.</text>
</comment>
<protein>
    <submittedName>
        <fullName evidence="2">Uncharacterized protein</fullName>
    </submittedName>
</protein>
<evidence type="ECO:0000313" key="2">
    <source>
        <dbReference type="EMBL" id="SAK67931.1"/>
    </source>
</evidence>
<name>A0A158BCY7_9BURK</name>
<dbReference type="RefSeq" id="WP_061175801.1">
    <property type="nucleotide sequence ID" value="NZ_FCOE02000009.1"/>
</dbReference>
<dbReference type="AlphaFoldDB" id="A0A158BCY7"/>
<dbReference type="Proteomes" id="UP000054911">
    <property type="component" value="Unassembled WGS sequence"/>
</dbReference>
<accession>A0A158BCY7</accession>
<feature type="region of interest" description="Disordered" evidence="1">
    <location>
        <begin position="51"/>
        <end position="76"/>
    </location>
</feature>
<proteinExistence type="predicted"/>
<sequence>MVKQQAIAKAQQIHDVLQLMQVAIDGLLIRDGHPINGVVSMLIDQSQDVANKLSDPAEAGDAERDDMSASGSKEDV</sequence>
<dbReference type="EMBL" id="FCOE02000009">
    <property type="protein sequence ID" value="SAK67931.1"/>
    <property type="molecule type" value="Genomic_DNA"/>
</dbReference>